<sequence length="182" mass="20068">METTSHDRPELLDDRRNALSAAGEEVVVVEEEEDPSLLSRVEAFTGNVSLDSQEEEVALVGHATAEEIVKELRRIKRQNTVTHWLLSIMIVLTVGWQLSEVSLILKVKEGLSNPFRTVGNLATGLLKRKAPAATADGNAEKDNSLPTQEQDNNGILPAIPQIKMPELPFKDFTKLSSNNDDN</sequence>
<dbReference type="Proteomes" id="UP001057402">
    <property type="component" value="Chromosome 3"/>
</dbReference>
<evidence type="ECO:0000313" key="1">
    <source>
        <dbReference type="EMBL" id="KAI4383619.1"/>
    </source>
</evidence>
<gene>
    <name evidence="1" type="ORF">MLD38_009431</name>
</gene>
<evidence type="ECO:0000313" key="2">
    <source>
        <dbReference type="Proteomes" id="UP001057402"/>
    </source>
</evidence>
<reference evidence="2" key="1">
    <citation type="journal article" date="2023" name="Front. Plant Sci.">
        <title>Chromosomal-level genome assembly of Melastoma candidum provides insights into trichome evolution.</title>
        <authorList>
            <person name="Zhong Y."/>
            <person name="Wu W."/>
            <person name="Sun C."/>
            <person name="Zou P."/>
            <person name="Liu Y."/>
            <person name="Dai S."/>
            <person name="Zhou R."/>
        </authorList>
    </citation>
    <scope>NUCLEOTIDE SEQUENCE [LARGE SCALE GENOMIC DNA]</scope>
</reference>
<proteinExistence type="predicted"/>
<protein>
    <submittedName>
        <fullName evidence="1">Uncharacterized protein</fullName>
    </submittedName>
</protein>
<comment type="caution">
    <text evidence="1">The sequence shown here is derived from an EMBL/GenBank/DDBJ whole genome shotgun (WGS) entry which is preliminary data.</text>
</comment>
<organism evidence="1 2">
    <name type="scientific">Melastoma candidum</name>
    <dbReference type="NCBI Taxonomy" id="119954"/>
    <lineage>
        <taxon>Eukaryota</taxon>
        <taxon>Viridiplantae</taxon>
        <taxon>Streptophyta</taxon>
        <taxon>Embryophyta</taxon>
        <taxon>Tracheophyta</taxon>
        <taxon>Spermatophyta</taxon>
        <taxon>Magnoliopsida</taxon>
        <taxon>eudicotyledons</taxon>
        <taxon>Gunneridae</taxon>
        <taxon>Pentapetalae</taxon>
        <taxon>rosids</taxon>
        <taxon>malvids</taxon>
        <taxon>Myrtales</taxon>
        <taxon>Melastomataceae</taxon>
        <taxon>Melastomatoideae</taxon>
        <taxon>Melastomateae</taxon>
        <taxon>Melastoma</taxon>
    </lineage>
</organism>
<keyword evidence="2" id="KW-1185">Reference proteome</keyword>
<name>A0ACB9RXR1_9MYRT</name>
<dbReference type="EMBL" id="CM042882">
    <property type="protein sequence ID" value="KAI4383619.1"/>
    <property type="molecule type" value="Genomic_DNA"/>
</dbReference>
<accession>A0ACB9RXR1</accession>